<evidence type="ECO:0000256" key="2">
    <source>
        <dbReference type="ARBA" id="ARBA00009638"/>
    </source>
</evidence>
<evidence type="ECO:0000256" key="8">
    <source>
        <dbReference type="ARBA" id="ARBA00023210"/>
    </source>
</evidence>
<evidence type="ECO:0000259" key="10">
    <source>
        <dbReference type="PROSITE" id="PS51706"/>
    </source>
</evidence>
<keyword evidence="8" id="KW-0717">Septation</keyword>
<evidence type="ECO:0000256" key="6">
    <source>
        <dbReference type="ARBA" id="ARBA00022842"/>
    </source>
</evidence>
<dbReference type="SUPFAM" id="SSF52540">
    <property type="entry name" value="P-loop containing nucleoside triphosphate hydrolases"/>
    <property type="match status" value="1"/>
</dbReference>
<dbReference type="VEuPathDB" id="ToxoDB:ETH_00020040"/>
<name>H9B9X4_EIMTE</name>
<evidence type="ECO:0000256" key="9">
    <source>
        <dbReference type="ARBA" id="ARBA00023306"/>
    </source>
</evidence>
<dbReference type="GO" id="GO:0046872">
    <property type="term" value="F:metal ion binding"/>
    <property type="evidence" value="ECO:0007669"/>
    <property type="project" value="UniProtKB-KW"/>
</dbReference>
<dbReference type="EMBL" id="JN987561">
    <property type="protein sequence ID" value="AET50784.1"/>
    <property type="molecule type" value="mRNA"/>
</dbReference>
<keyword evidence="9" id="KW-0131">Cell cycle</keyword>
<comment type="similarity">
    <text evidence="2">Belongs to the TRAFAC class TrmE-Era-EngA-EngB-Septin-like GTPase superfamily. EngB GTPase family.</text>
</comment>
<evidence type="ECO:0000256" key="1">
    <source>
        <dbReference type="ARBA" id="ARBA00001946"/>
    </source>
</evidence>
<dbReference type="InterPro" id="IPR006073">
    <property type="entry name" value="GTP-bd"/>
</dbReference>
<dbReference type="InterPro" id="IPR005225">
    <property type="entry name" value="Small_GTP-bd"/>
</dbReference>
<dbReference type="CDD" id="cd01876">
    <property type="entry name" value="YihA_EngB"/>
    <property type="match status" value="1"/>
</dbReference>
<dbReference type="NCBIfam" id="TIGR03598">
    <property type="entry name" value="GTPase_YsxC"/>
    <property type="match status" value="1"/>
</dbReference>
<feature type="domain" description="EngB-type G" evidence="10">
    <location>
        <begin position="161"/>
        <end position="339"/>
    </location>
</feature>
<protein>
    <recommendedName>
        <fullName evidence="10">EngB-type G domain-containing protein</fullName>
    </recommendedName>
</protein>
<dbReference type="HAMAP" id="MF_00321">
    <property type="entry name" value="GTPase_EngB"/>
    <property type="match status" value="1"/>
</dbReference>
<dbReference type="AlphaFoldDB" id="H9B9X4"/>
<evidence type="ECO:0000256" key="5">
    <source>
        <dbReference type="ARBA" id="ARBA00022741"/>
    </source>
</evidence>
<keyword evidence="7" id="KW-0342">GTP-binding</keyword>
<proteinExistence type="evidence at transcript level"/>
<sequence>MGLPLGFVRCTAAAGSAAAAAAASTGAAAVAVRMWQSRVAAATFSTAARNAAAAAAAAARAATPPTAATAETAAAATATKAAAAGAAATAAGAAATAAPAIPRFFMARPFISLLGDAEPAEPEADWLNPQLQSYSSFLFRQPIAAHPVIVAQTIHRLPRRPPPQVAFVGHSNCGKSSLINGLLFGREVARTSRTAGRTRHLFLFELGSRLTLVDLPGYGFAKVDPLLKRDWAVLVEEYLQRSTQLRLVLCLVDAAAGVRQQDLEMWRLLLENKKPFVVAVTKVDLLSAFELHHFMLRLQQRLLLQQQEHVLQPFAFAVSAKQDLGLNELRCFLAAHTAPKQPAAAAAGKQQKQAAAAAAAAKTAKL</sequence>
<dbReference type="InterPro" id="IPR019987">
    <property type="entry name" value="GTP-bd_ribosome_bio_YsxC"/>
</dbReference>
<keyword evidence="5" id="KW-0547">Nucleotide-binding</keyword>
<evidence type="ECO:0000256" key="4">
    <source>
        <dbReference type="ARBA" id="ARBA00022723"/>
    </source>
</evidence>
<dbReference type="GO" id="GO:0005525">
    <property type="term" value="F:GTP binding"/>
    <property type="evidence" value="ECO:0007669"/>
    <property type="project" value="UniProtKB-KW"/>
</dbReference>
<accession>H9B9X4</accession>
<evidence type="ECO:0000256" key="7">
    <source>
        <dbReference type="ARBA" id="ARBA00023134"/>
    </source>
</evidence>
<dbReference type="PROSITE" id="PS51706">
    <property type="entry name" value="G_ENGB"/>
    <property type="match status" value="1"/>
</dbReference>
<evidence type="ECO:0000256" key="3">
    <source>
        <dbReference type="ARBA" id="ARBA00022618"/>
    </source>
</evidence>
<reference evidence="11" key="1">
    <citation type="journal article" date="2012" name="BMC Genomics">
        <title>Characterisation of full-length cDNA sequences provides insights into the Eimeria tenella transcriptome.</title>
        <authorList>
            <person name="Amiruddin N."/>
            <person name="Lee X.W."/>
            <person name="Blake D.P."/>
            <person name="Suzuki Y."/>
            <person name="Tay Y.L."/>
            <person name="Lim L.S."/>
            <person name="Tomley F.M."/>
            <person name="Watanabe J."/>
            <person name="Sugimoto C."/>
            <person name="Wan K.L."/>
        </authorList>
    </citation>
    <scope>NUCLEOTIDE SEQUENCE</scope>
    <source>
        <strain evidence="11">Houghton</strain>
    </source>
</reference>
<keyword evidence="4" id="KW-0479">Metal-binding</keyword>
<dbReference type="InterPro" id="IPR030393">
    <property type="entry name" value="G_ENGB_dom"/>
</dbReference>
<keyword evidence="3" id="KW-0132">Cell division</keyword>
<dbReference type="PANTHER" id="PTHR11649:SF13">
    <property type="entry name" value="ENGB-TYPE G DOMAIN-CONTAINING PROTEIN"/>
    <property type="match status" value="1"/>
</dbReference>
<comment type="cofactor">
    <cofactor evidence="1">
        <name>Mg(2+)</name>
        <dbReference type="ChEBI" id="CHEBI:18420"/>
    </cofactor>
</comment>
<dbReference type="Pfam" id="PF01926">
    <property type="entry name" value="MMR_HSR1"/>
    <property type="match status" value="1"/>
</dbReference>
<dbReference type="InterPro" id="IPR027417">
    <property type="entry name" value="P-loop_NTPase"/>
</dbReference>
<dbReference type="NCBIfam" id="TIGR00231">
    <property type="entry name" value="small_GTP"/>
    <property type="match status" value="1"/>
</dbReference>
<keyword evidence="6" id="KW-0460">Magnesium</keyword>
<organism evidence="11">
    <name type="scientific">Eimeria tenella</name>
    <name type="common">Coccidian parasite</name>
    <dbReference type="NCBI Taxonomy" id="5802"/>
    <lineage>
        <taxon>Eukaryota</taxon>
        <taxon>Sar</taxon>
        <taxon>Alveolata</taxon>
        <taxon>Apicomplexa</taxon>
        <taxon>Conoidasida</taxon>
        <taxon>Coccidia</taxon>
        <taxon>Eucoccidiorida</taxon>
        <taxon>Eimeriorina</taxon>
        <taxon>Eimeriidae</taxon>
        <taxon>Eimeria</taxon>
    </lineage>
</organism>
<dbReference type="GO" id="GO:0051301">
    <property type="term" value="P:cell division"/>
    <property type="evidence" value="ECO:0007669"/>
    <property type="project" value="UniProtKB-KW"/>
</dbReference>
<dbReference type="Gene3D" id="3.40.50.300">
    <property type="entry name" value="P-loop containing nucleotide triphosphate hydrolases"/>
    <property type="match status" value="1"/>
</dbReference>
<dbReference type="PANTHER" id="PTHR11649">
    <property type="entry name" value="MSS1/TRME-RELATED GTP-BINDING PROTEIN"/>
    <property type="match status" value="1"/>
</dbReference>
<dbReference type="VEuPathDB" id="ToxoDB:ETH2_1597500"/>
<evidence type="ECO:0000313" key="11">
    <source>
        <dbReference type="EMBL" id="AET50784.1"/>
    </source>
</evidence>